<sequence length="274" mass="29369">MSSTGKAVTPYDIIADWGLTLRETEVVVKGLSIMLKNDKELKPDYKELAEAAGFNSGSSAGKCWWYLRKKLEAGAAANPTSKTSKSRNKANVKTNKKAATKANKKANTKANIKAEAEANTDVETEGNTDDETEVDTESETEAGTDVEIEGNTDVETEANTESETEAGTDGETETGTDGETETGTDGEADSIVEVDAEGVTIVPSVGPTSSNKRKDAPTPAATEKPVVRPAIGLTGDEPWDPEPEEYEEEGFVFEHDSDYSPGTWDTIYDTLLKK</sequence>
<comment type="caution">
    <text evidence="2">The sequence shown here is derived from an EMBL/GenBank/DDBJ whole genome shotgun (WGS) entry which is preliminary data.</text>
</comment>
<dbReference type="AlphaFoldDB" id="A0A423VQD9"/>
<accession>A0A423VQD9</accession>
<evidence type="ECO:0000313" key="3">
    <source>
        <dbReference type="Proteomes" id="UP000285146"/>
    </source>
</evidence>
<feature type="compositionally biased region" description="Acidic residues" evidence="1">
    <location>
        <begin position="237"/>
        <end position="247"/>
    </location>
</feature>
<evidence type="ECO:0000256" key="1">
    <source>
        <dbReference type="SAM" id="MobiDB-lite"/>
    </source>
</evidence>
<gene>
    <name evidence="2" type="ORF">VPNG_09544</name>
</gene>
<dbReference type="STRING" id="1230097.A0A423VQD9"/>
<reference evidence="2 3" key="1">
    <citation type="submission" date="2015-09" db="EMBL/GenBank/DDBJ databases">
        <title>Host preference determinants of Valsa canker pathogens revealed by comparative genomics.</title>
        <authorList>
            <person name="Yin Z."/>
            <person name="Huang L."/>
        </authorList>
    </citation>
    <scope>NUCLEOTIDE SEQUENCE [LARGE SCALE GENOMIC DNA]</scope>
    <source>
        <strain evidence="2 3">SXYLt</strain>
    </source>
</reference>
<feature type="compositionally biased region" description="Low complexity" evidence="1">
    <location>
        <begin position="108"/>
        <end position="117"/>
    </location>
</feature>
<organism evidence="2 3">
    <name type="scientific">Cytospora leucostoma</name>
    <dbReference type="NCBI Taxonomy" id="1230097"/>
    <lineage>
        <taxon>Eukaryota</taxon>
        <taxon>Fungi</taxon>
        <taxon>Dikarya</taxon>
        <taxon>Ascomycota</taxon>
        <taxon>Pezizomycotina</taxon>
        <taxon>Sordariomycetes</taxon>
        <taxon>Sordariomycetidae</taxon>
        <taxon>Diaporthales</taxon>
        <taxon>Cytosporaceae</taxon>
        <taxon>Cytospora</taxon>
    </lineage>
</organism>
<dbReference type="EMBL" id="LKEB01000081">
    <property type="protein sequence ID" value="ROV93239.1"/>
    <property type="molecule type" value="Genomic_DNA"/>
</dbReference>
<dbReference type="Proteomes" id="UP000285146">
    <property type="component" value="Unassembled WGS sequence"/>
</dbReference>
<feature type="compositionally biased region" description="Basic residues" evidence="1">
    <location>
        <begin position="84"/>
        <end position="107"/>
    </location>
</feature>
<feature type="region of interest" description="Disordered" evidence="1">
    <location>
        <begin position="75"/>
        <end position="247"/>
    </location>
</feature>
<dbReference type="InParanoid" id="A0A423VQD9"/>
<keyword evidence="3" id="KW-1185">Reference proteome</keyword>
<feature type="compositionally biased region" description="Acidic residues" evidence="1">
    <location>
        <begin position="118"/>
        <end position="196"/>
    </location>
</feature>
<evidence type="ECO:0000313" key="2">
    <source>
        <dbReference type="EMBL" id="ROV93239.1"/>
    </source>
</evidence>
<protein>
    <submittedName>
        <fullName evidence="2">Uncharacterized protein</fullName>
    </submittedName>
</protein>
<proteinExistence type="predicted"/>
<name>A0A423VQD9_9PEZI</name>